<protein>
    <submittedName>
        <fullName evidence="1">Uncharacterized protein</fullName>
    </submittedName>
</protein>
<dbReference type="Proteomes" id="UP001058974">
    <property type="component" value="Chromosome 6"/>
</dbReference>
<keyword evidence="2" id="KW-1185">Reference proteome</keyword>
<dbReference type="EMBL" id="JAMSHJ010000006">
    <property type="protein sequence ID" value="KAI5398692.1"/>
    <property type="molecule type" value="Genomic_DNA"/>
</dbReference>
<evidence type="ECO:0000313" key="2">
    <source>
        <dbReference type="Proteomes" id="UP001058974"/>
    </source>
</evidence>
<dbReference type="Gramene" id="Psat6g155080.1">
    <property type="protein sequence ID" value="Psat6g155080.1.cds"/>
    <property type="gene ID" value="Psat6g155080"/>
</dbReference>
<reference evidence="1 2" key="1">
    <citation type="journal article" date="2022" name="Nat. Genet.">
        <title>Improved pea reference genome and pan-genome highlight genomic features and evolutionary characteristics.</title>
        <authorList>
            <person name="Yang T."/>
            <person name="Liu R."/>
            <person name="Luo Y."/>
            <person name="Hu S."/>
            <person name="Wang D."/>
            <person name="Wang C."/>
            <person name="Pandey M.K."/>
            <person name="Ge S."/>
            <person name="Xu Q."/>
            <person name="Li N."/>
            <person name="Li G."/>
            <person name="Huang Y."/>
            <person name="Saxena R.K."/>
            <person name="Ji Y."/>
            <person name="Li M."/>
            <person name="Yan X."/>
            <person name="He Y."/>
            <person name="Liu Y."/>
            <person name="Wang X."/>
            <person name="Xiang C."/>
            <person name="Varshney R.K."/>
            <person name="Ding H."/>
            <person name="Gao S."/>
            <person name="Zong X."/>
        </authorList>
    </citation>
    <scope>NUCLEOTIDE SEQUENCE [LARGE SCALE GENOMIC DNA]</scope>
    <source>
        <strain evidence="1 2">cv. Zhongwan 6</strain>
    </source>
</reference>
<gene>
    <name evidence="1" type="ORF">KIW84_064172</name>
</gene>
<accession>A0A9D5A5T3</accession>
<dbReference type="Gramene" id="Psat06G0417200-T1">
    <property type="protein sequence ID" value="KAI5398692.1"/>
    <property type="gene ID" value="KIW84_064172"/>
</dbReference>
<organism evidence="1 2">
    <name type="scientific">Pisum sativum</name>
    <name type="common">Garden pea</name>
    <name type="synonym">Lathyrus oleraceus</name>
    <dbReference type="NCBI Taxonomy" id="3888"/>
    <lineage>
        <taxon>Eukaryota</taxon>
        <taxon>Viridiplantae</taxon>
        <taxon>Streptophyta</taxon>
        <taxon>Embryophyta</taxon>
        <taxon>Tracheophyta</taxon>
        <taxon>Spermatophyta</taxon>
        <taxon>Magnoliopsida</taxon>
        <taxon>eudicotyledons</taxon>
        <taxon>Gunneridae</taxon>
        <taxon>Pentapetalae</taxon>
        <taxon>rosids</taxon>
        <taxon>fabids</taxon>
        <taxon>Fabales</taxon>
        <taxon>Fabaceae</taxon>
        <taxon>Papilionoideae</taxon>
        <taxon>50 kb inversion clade</taxon>
        <taxon>NPAAA clade</taxon>
        <taxon>Hologalegina</taxon>
        <taxon>IRL clade</taxon>
        <taxon>Fabeae</taxon>
        <taxon>Lathyrus</taxon>
    </lineage>
</organism>
<dbReference type="AlphaFoldDB" id="A0A9D5A5T3"/>
<proteinExistence type="predicted"/>
<comment type="caution">
    <text evidence="1">The sequence shown here is derived from an EMBL/GenBank/DDBJ whole genome shotgun (WGS) entry which is preliminary data.</text>
</comment>
<name>A0A9D5A5T3_PEA</name>
<sequence length="170" mass="20108">MRSSRTSKLVMKLMLMTWEVRISESFRGDMWAVYFKDWSEKQAYSDEKLRWHHKWANGSWITPFPQHVCNDGDGFKEGWKFVVQYESLLDEDDYKHLKEEISRFQIRLGLLMLLMSLRFLIKWMHTTETVGDAIVPPSIIVISINFITKLEVVDDLLRGFGQSWKSLVVS</sequence>
<evidence type="ECO:0000313" key="1">
    <source>
        <dbReference type="EMBL" id="KAI5398692.1"/>
    </source>
</evidence>